<evidence type="ECO:0000256" key="6">
    <source>
        <dbReference type="ARBA" id="ARBA00034687"/>
    </source>
</evidence>
<dbReference type="PANTHER" id="PTHR13072">
    <property type="entry name" value="DYNACTIN 6"/>
    <property type="match status" value="1"/>
</dbReference>
<comment type="caution">
    <text evidence="7">The sequence shown here is derived from an EMBL/GenBank/DDBJ whole genome shotgun (WGS) entry which is preliminary data.</text>
</comment>
<dbReference type="InterPro" id="IPR027777">
    <property type="entry name" value="DCTN6"/>
</dbReference>
<proteinExistence type="inferred from homology"/>
<dbReference type="GO" id="GO:0070840">
    <property type="term" value="F:dynein complex binding"/>
    <property type="evidence" value="ECO:0007669"/>
    <property type="project" value="TreeGrafter"/>
</dbReference>
<evidence type="ECO:0000313" key="8">
    <source>
        <dbReference type="Proteomes" id="UP000281245"/>
    </source>
</evidence>
<dbReference type="Gene3D" id="2.160.10.10">
    <property type="entry name" value="Hexapeptide repeat proteins"/>
    <property type="match status" value="1"/>
</dbReference>
<sequence length="183" mass="19380">MTSKPPPPPKPPCSIHPTAIIADKAVLAGTHLITIAENVILHPYARINSSGGTVTIGANTIIYERAAVGCETGLVTIGSGCVIDSSAICSGSVDDCSEIGVGAYVGKDAQVGKWCKVTALERVEDGEEVEDFGVVFADGRRRVDTAMRDHEGMREVRNKGQMMSLELMRKLVPSPASKWTTLG</sequence>
<evidence type="ECO:0000256" key="2">
    <source>
        <dbReference type="ARBA" id="ARBA00007719"/>
    </source>
</evidence>
<evidence type="ECO:0000256" key="1">
    <source>
        <dbReference type="ARBA" id="ARBA00004245"/>
    </source>
</evidence>
<dbReference type="AlphaFoldDB" id="A0A3M6W292"/>
<evidence type="ECO:0000256" key="4">
    <source>
        <dbReference type="ARBA" id="ARBA00022490"/>
    </source>
</evidence>
<dbReference type="SUPFAM" id="SSF51161">
    <property type="entry name" value="Trimeric LpxA-like enzymes"/>
    <property type="match status" value="1"/>
</dbReference>
<protein>
    <recommendedName>
        <fullName evidence="3">Dynactin subunit 6</fullName>
    </recommendedName>
</protein>
<evidence type="ECO:0000256" key="3">
    <source>
        <dbReference type="ARBA" id="ARBA00016573"/>
    </source>
</evidence>
<keyword evidence="5" id="KW-0206">Cytoskeleton</keyword>
<comment type="subcellular location">
    <subcellularLocation>
        <location evidence="1">Cytoplasm</location>
        <location evidence="1">Cytoskeleton</location>
    </subcellularLocation>
</comment>
<name>A0A3M6W292_HORWE</name>
<dbReference type="InterPro" id="IPR011004">
    <property type="entry name" value="Trimer_LpxA-like_sf"/>
</dbReference>
<comment type="similarity">
    <text evidence="2">Belongs to the dynactin subunits 5/6 family. Dynactin subunit 6 subfamily.</text>
</comment>
<dbReference type="GO" id="GO:0007052">
    <property type="term" value="P:mitotic spindle organization"/>
    <property type="evidence" value="ECO:0007669"/>
    <property type="project" value="TreeGrafter"/>
</dbReference>
<organism evidence="7 8">
    <name type="scientific">Hortaea werneckii</name>
    <name type="common">Black yeast</name>
    <name type="synonym">Cladosporium werneckii</name>
    <dbReference type="NCBI Taxonomy" id="91943"/>
    <lineage>
        <taxon>Eukaryota</taxon>
        <taxon>Fungi</taxon>
        <taxon>Dikarya</taxon>
        <taxon>Ascomycota</taxon>
        <taxon>Pezizomycotina</taxon>
        <taxon>Dothideomycetes</taxon>
        <taxon>Dothideomycetidae</taxon>
        <taxon>Mycosphaerellales</taxon>
        <taxon>Teratosphaeriaceae</taxon>
        <taxon>Hortaea</taxon>
    </lineage>
</organism>
<dbReference type="Proteomes" id="UP000281245">
    <property type="component" value="Unassembled WGS sequence"/>
</dbReference>
<dbReference type="EMBL" id="QWIJ01002109">
    <property type="protein sequence ID" value="RMX72635.1"/>
    <property type="molecule type" value="Genomic_DNA"/>
</dbReference>
<comment type="function">
    <text evidence="6">Part of the dynactin complex that activates the molecular motor dynein for ultra-processive transport along microtubules.</text>
</comment>
<evidence type="ECO:0000256" key="5">
    <source>
        <dbReference type="ARBA" id="ARBA00023212"/>
    </source>
</evidence>
<gene>
    <name evidence="7" type="ORF">D0869_14413</name>
</gene>
<dbReference type="PANTHER" id="PTHR13072:SF0">
    <property type="entry name" value="DYNACTIN SUBUNIT 6"/>
    <property type="match status" value="1"/>
</dbReference>
<accession>A0A3M6W292</accession>
<keyword evidence="4" id="KW-0963">Cytoplasm</keyword>
<dbReference type="OrthoDB" id="2355at2759"/>
<reference evidence="7 8" key="1">
    <citation type="journal article" date="2018" name="BMC Genomics">
        <title>Genomic evidence for intraspecific hybridization in a clonal and extremely halotolerant yeast.</title>
        <authorList>
            <person name="Gostincar C."/>
            <person name="Stajich J.E."/>
            <person name="Zupancic J."/>
            <person name="Zalar P."/>
            <person name="Gunde-Cimerman N."/>
        </authorList>
    </citation>
    <scope>NUCLEOTIDE SEQUENCE [LARGE SCALE GENOMIC DNA]</scope>
    <source>
        <strain evidence="7 8">EXF-6656</strain>
    </source>
</reference>
<evidence type="ECO:0000313" key="7">
    <source>
        <dbReference type="EMBL" id="RMX72635.1"/>
    </source>
</evidence>
<dbReference type="GO" id="GO:0005869">
    <property type="term" value="C:dynactin complex"/>
    <property type="evidence" value="ECO:0007669"/>
    <property type="project" value="InterPro"/>
</dbReference>